<dbReference type="SUPFAM" id="SSF53474">
    <property type="entry name" value="alpha/beta-Hydrolases"/>
    <property type="match status" value="1"/>
</dbReference>
<evidence type="ECO:0000313" key="1">
    <source>
        <dbReference type="EMBL" id="MBB4657982.1"/>
    </source>
</evidence>
<dbReference type="Proteomes" id="UP000563524">
    <property type="component" value="Unassembled WGS sequence"/>
</dbReference>
<dbReference type="RefSeq" id="WP_183815480.1">
    <property type="nucleotide sequence ID" value="NZ_JACHOB010000001.1"/>
</dbReference>
<evidence type="ECO:0008006" key="3">
    <source>
        <dbReference type="Google" id="ProtNLM"/>
    </source>
</evidence>
<reference evidence="1 2" key="1">
    <citation type="submission" date="2020-08" db="EMBL/GenBank/DDBJ databases">
        <title>Genomic Encyclopedia of Type Strains, Phase IV (KMG-IV): sequencing the most valuable type-strain genomes for metagenomic binning, comparative biology and taxonomic classification.</title>
        <authorList>
            <person name="Goeker M."/>
        </authorList>
    </citation>
    <scope>NUCLEOTIDE SEQUENCE [LARGE SCALE GENOMIC DNA]</scope>
    <source>
        <strain evidence="1 2">DSM 102850</strain>
    </source>
</reference>
<gene>
    <name evidence="1" type="ORF">GGQ59_000482</name>
</gene>
<protein>
    <recommendedName>
        <fullName evidence="3">Alpha/beta hydrolase</fullName>
    </recommendedName>
</protein>
<dbReference type="EMBL" id="JACHOB010000001">
    <property type="protein sequence ID" value="MBB4657982.1"/>
    <property type="molecule type" value="Genomic_DNA"/>
</dbReference>
<sequence>MPVFDSRDDLDAFGVPTPIVHGTAEETVRVGASGDRTAKLVRGAAYERAPHGLLATRAQRLTDDLKAFLRS</sequence>
<dbReference type="AlphaFoldDB" id="A0A840I197"/>
<organism evidence="1 2">
    <name type="scientific">Parvularcula dongshanensis</name>
    <dbReference type="NCBI Taxonomy" id="1173995"/>
    <lineage>
        <taxon>Bacteria</taxon>
        <taxon>Pseudomonadati</taxon>
        <taxon>Pseudomonadota</taxon>
        <taxon>Alphaproteobacteria</taxon>
        <taxon>Parvularculales</taxon>
        <taxon>Parvularculaceae</taxon>
        <taxon>Parvularcula</taxon>
    </lineage>
</organism>
<evidence type="ECO:0000313" key="2">
    <source>
        <dbReference type="Proteomes" id="UP000563524"/>
    </source>
</evidence>
<comment type="caution">
    <text evidence="1">The sequence shown here is derived from an EMBL/GenBank/DDBJ whole genome shotgun (WGS) entry which is preliminary data.</text>
</comment>
<accession>A0A840I197</accession>
<proteinExistence type="predicted"/>
<keyword evidence="2" id="KW-1185">Reference proteome</keyword>
<name>A0A840I197_9PROT</name>
<dbReference type="Gene3D" id="3.40.50.1820">
    <property type="entry name" value="alpha/beta hydrolase"/>
    <property type="match status" value="1"/>
</dbReference>
<dbReference type="InterPro" id="IPR029058">
    <property type="entry name" value="AB_hydrolase_fold"/>
</dbReference>